<keyword evidence="3" id="KW-0408">Iron</keyword>
<feature type="compositionally biased region" description="Polar residues" evidence="5">
    <location>
        <begin position="1"/>
        <end position="21"/>
    </location>
</feature>
<evidence type="ECO:0000256" key="2">
    <source>
        <dbReference type="ARBA" id="ARBA00022723"/>
    </source>
</evidence>
<name>A0ABM1EFI6_PRICU</name>
<evidence type="ECO:0000256" key="5">
    <source>
        <dbReference type="SAM" id="MobiDB-lite"/>
    </source>
</evidence>
<evidence type="ECO:0000313" key="8">
    <source>
        <dbReference type="RefSeq" id="XP_014670957.1"/>
    </source>
</evidence>
<feature type="region of interest" description="Disordered" evidence="5">
    <location>
        <begin position="1"/>
        <end position="33"/>
    </location>
</feature>
<dbReference type="InterPro" id="IPR000971">
    <property type="entry name" value="Globin"/>
</dbReference>
<dbReference type="PROSITE" id="PS01033">
    <property type="entry name" value="GLOBIN"/>
    <property type="match status" value="1"/>
</dbReference>
<keyword evidence="4" id="KW-0813">Transport</keyword>
<evidence type="ECO:0000256" key="4">
    <source>
        <dbReference type="RuleBase" id="RU000356"/>
    </source>
</evidence>
<keyword evidence="4" id="KW-0561">Oxygen transport</keyword>
<protein>
    <submittedName>
        <fullName evidence="8">Globin-3-like</fullName>
    </submittedName>
</protein>
<organism evidence="7 8">
    <name type="scientific">Priapulus caudatus</name>
    <name type="common">Priapulid worm</name>
    <dbReference type="NCBI Taxonomy" id="37621"/>
    <lineage>
        <taxon>Eukaryota</taxon>
        <taxon>Metazoa</taxon>
        <taxon>Ecdysozoa</taxon>
        <taxon>Scalidophora</taxon>
        <taxon>Priapulida</taxon>
        <taxon>Priapulimorpha</taxon>
        <taxon>Priapulimorphida</taxon>
        <taxon>Priapulidae</taxon>
        <taxon>Priapulus</taxon>
    </lineage>
</organism>
<dbReference type="RefSeq" id="XP_014670957.1">
    <property type="nucleotide sequence ID" value="XM_014815471.1"/>
</dbReference>
<dbReference type="Proteomes" id="UP000695022">
    <property type="component" value="Unplaced"/>
</dbReference>
<evidence type="ECO:0000313" key="7">
    <source>
        <dbReference type="Proteomes" id="UP000695022"/>
    </source>
</evidence>
<dbReference type="Pfam" id="PF00042">
    <property type="entry name" value="Globin"/>
    <property type="match status" value="1"/>
</dbReference>
<evidence type="ECO:0000256" key="1">
    <source>
        <dbReference type="ARBA" id="ARBA00022617"/>
    </source>
</evidence>
<feature type="domain" description="Globin" evidence="6">
    <location>
        <begin position="35"/>
        <end position="150"/>
    </location>
</feature>
<accession>A0ABM1EFI6</accession>
<dbReference type="PANTHER" id="PTHR46458:SF5">
    <property type="entry name" value="GLOBIN FAMILY PROFILE DOMAIN-CONTAINING PROTEIN"/>
    <property type="match status" value="1"/>
</dbReference>
<dbReference type="InterPro" id="IPR012292">
    <property type="entry name" value="Globin/Proto"/>
</dbReference>
<dbReference type="InterPro" id="IPR009050">
    <property type="entry name" value="Globin-like_sf"/>
</dbReference>
<proteinExistence type="inferred from homology"/>
<comment type="similarity">
    <text evidence="4">Belongs to the globin family.</text>
</comment>
<evidence type="ECO:0000259" key="6">
    <source>
        <dbReference type="PROSITE" id="PS01033"/>
    </source>
</evidence>
<dbReference type="GeneID" id="106811753"/>
<gene>
    <name evidence="8" type="primary">LOC106811753</name>
</gene>
<sequence length="150" mass="16785">MGCATSASPGNRSGAQSTNGSVDAPLPEPVDPRLPLTARQRFSIQKSWKAIARNMETTGVTMFVKLFLQHEELLAVFKKKFKDVPVDQLAKSPELENHASQVMSTLDEAIHSLNNLNFFFELLYTIGVTHRDIAGFRPEYFWASALDNSW</sequence>
<reference evidence="8" key="1">
    <citation type="submission" date="2025-08" db="UniProtKB">
        <authorList>
            <consortium name="RefSeq"/>
        </authorList>
    </citation>
    <scope>IDENTIFICATION</scope>
</reference>
<keyword evidence="2" id="KW-0479">Metal-binding</keyword>
<dbReference type="InterPro" id="IPR050532">
    <property type="entry name" value="Globin-like_OT"/>
</dbReference>
<keyword evidence="7" id="KW-1185">Reference proteome</keyword>
<evidence type="ECO:0000256" key="3">
    <source>
        <dbReference type="ARBA" id="ARBA00023004"/>
    </source>
</evidence>
<keyword evidence="1 4" id="KW-0349">Heme</keyword>
<dbReference type="Gene3D" id="1.10.490.10">
    <property type="entry name" value="Globins"/>
    <property type="match status" value="1"/>
</dbReference>
<dbReference type="PANTHER" id="PTHR46458">
    <property type="entry name" value="BLR2807 PROTEIN"/>
    <property type="match status" value="1"/>
</dbReference>
<dbReference type="SUPFAM" id="SSF46458">
    <property type="entry name" value="Globin-like"/>
    <property type="match status" value="1"/>
</dbReference>